<dbReference type="RefSeq" id="WP_207986437.1">
    <property type="nucleotide sequence ID" value="NZ_CP071794.1"/>
</dbReference>
<protein>
    <recommendedName>
        <fullName evidence="4">DUF2157 domain-containing protein</fullName>
    </recommendedName>
</protein>
<feature type="transmembrane region" description="Helical" evidence="1">
    <location>
        <begin position="262"/>
        <end position="284"/>
    </location>
</feature>
<feature type="transmembrane region" description="Helical" evidence="1">
    <location>
        <begin position="316"/>
        <end position="334"/>
    </location>
</feature>
<evidence type="ECO:0000313" key="3">
    <source>
        <dbReference type="Proteomes" id="UP000663923"/>
    </source>
</evidence>
<feature type="transmembrane region" description="Helical" evidence="1">
    <location>
        <begin position="183"/>
        <end position="198"/>
    </location>
</feature>
<feature type="transmembrane region" description="Helical" evidence="1">
    <location>
        <begin position="128"/>
        <end position="150"/>
    </location>
</feature>
<name>A0ABX7T0W3_9SPHN</name>
<feature type="transmembrane region" description="Helical" evidence="1">
    <location>
        <begin position="98"/>
        <end position="116"/>
    </location>
</feature>
<keyword evidence="3" id="KW-1185">Reference proteome</keyword>
<keyword evidence="1" id="KW-0812">Transmembrane</keyword>
<gene>
    <name evidence="2" type="ORF">J4G78_09920</name>
</gene>
<reference evidence="2 3" key="1">
    <citation type="submission" date="2021-03" db="EMBL/GenBank/DDBJ databases">
        <title>Complete genome of Parasphingorhabdus_sp.JHSY0214.</title>
        <authorList>
            <person name="Yoo J.H."/>
            <person name="Bae J.W."/>
        </authorList>
    </citation>
    <scope>NUCLEOTIDE SEQUENCE [LARGE SCALE GENOMIC DNA]</scope>
    <source>
        <strain evidence="2 3">JHSY0214</strain>
    </source>
</reference>
<evidence type="ECO:0008006" key="4">
    <source>
        <dbReference type="Google" id="ProtNLM"/>
    </source>
</evidence>
<evidence type="ECO:0000256" key="1">
    <source>
        <dbReference type="SAM" id="Phobius"/>
    </source>
</evidence>
<feature type="transmembrane region" description="Helical" evidence="1">
    <location>
        <begin position="224"/>
        <end position="242"/>
    </location>
</feature>
<feature type="transmembrane region" description="Helical" evidence="1">
    <location>
        <begin position="156"/>
        <end position="176"/>
    </location>
</feature>
<dbReference type="EMBL" id="CP071794">
    <property type="protein sequence ID" value="QTD54603.1"/>
    <property type="molecule type" value="Genomic_DNA"/>
</dbReference>
<keyword evidence="1" id="KW-0472">Membrane</keyword>
<feature type="transmembrane region" description="Helical" evidence="1">
    <location>
        <begin position="291"/>
        <end position="310"/>
    </location>
</feature>
<dbReference type="Proteomes" id="UP000663923">
    <property type="component" value="Chromosome"/>
</dbReference>
<feature type="transmembrane region" description="Helical" evidence="1">
    <location>
        <begin position="72"/>
        <end position="92"/>
    </location>
</feature>
<keyword evidence="1" id="KW-1133">Transmembrane helix</keyword>
<sequence length="370" mass="40758">MMRDRIMRLIDHLTPDHRKKWAQAMRAEISCFDKDREAAIFALGCLIACCRFHLELKISPEKTWSDIMKDRFTFSTFFAGSIACLIGLTYLFVSGAPLTMIIVNGAAMFIGILLTIAVKLSVRMTSNFVTVIAVMGSLGLFGTAMFGTAIADARRWLLVGPFFVQTSLILLPLIALSFARIQNFWTTLAVLLAGSAMALQPDRAMAAMLFVAVAIVCWMRPGKWTFSAVLFCAIAFAATLFLPDRLPAVPFVDHILWTAFDINIMIGLLLWIGCIALVCPVLFVPKNERTVVHYTFAVCWFVLIAAAAMGAYPTPIVGYGASAIIGYFLSLILVQPIKQARLVDDSDCNNISETQENASLLRTQTPSFAI</sequence>
<proteinExistence type="predicted"/>
<feature type="transmembrane region" description="Helical" evidence="1">
    <location>
        <begin position="204"/>
        <end position="219"/>
    </location>
</feature>
<accession>A0ABX7T0W3</accession>
<evidence type="ECO:0000313" key="2">
    <source>
        <dbReference type="EMBL" id="QTD54603.1"/>
    </source>
</evidence>
<organism evidence="2 3">
    <name type="scientific">Parasphingorhabdus cellanae</name>
    <dbReference type="NCBI Taxonomy" id="2806553"/>
    <lineage>
        <taxon>Bacteria</taxon>
        <taxon>Pseudomonadati</taxon>
        <taxon>Pseudomonadota</taxon>
        <taxon>Alphaproteobacteria</taxon>
        <taxon>Sphingomonadales</taxon>
        <taxon>Sphingomonadaceae</taxon>
        <taxon>Parasphingorhabdus</taxon>
    </lineage>
</organism>